<keyword evidence="1" id="KW-0805">Transcription regulation</keyword>
<dbReference type="CDD" id="cd01392">
    <property type="entry name" value="HTH_LacI"/>
    <property type="match status" value="1"/>
</dbReference>
<dbReference type="Pfam" id="PF13377">
    <property type="entry name" value="Peripla_BP_3"/>
    <property type="match status" value="1"/>
</dbReference>
<gene>
    <name evidence="5" type="ORF">GCM10025760_04540</name>
</gene>
<comment type="caution">
    <text evidence="5">The sequence shown here is derived from an EMBL/GenBank/DDBJ whole genome shotgun (WGS) entry which is preliminary data.</text>
</comment>
<evidence type="ECO:0000259" key="4">
    <source>
        <dbReference type="PROSITE" id="PS50932"/>
    </source>
</evidence>
<organism evidence="5 6">
    <name type="scientific">Microbacterium yannicii</name>
    <dbReference type="NCBI Taxonomy" id="671622"/>
    <lineage>
        <taxon>Bacteria</taxon>
        <taxon>Bacillati</taxon>
        <taxon>Actinomycetota</taxon>
        <taxon>Actinomycetes</taxon>
        <taxon>Micrococcales</taxon>
        <taxon>Microbacteriaceae</taxon>
        <taxon>Microbacterium</taxon>
    </lineage>
</organism>
<dbReference type="InterPro" id="IPR046335">
    <property type="entry name" value="LacI/GalR-like_sensor"/>
</dbReference>
<name>A0ABP9LY45_9MICO</name>
<dbReference type="PANTHER" id="PTHR30146">
    <property type="entry name" value="LACI-RELATED TRANSCRIPTIONAL REPRESSOR"/>
    <property type="match status" value="1"/>
</dbReference>
<dbReference type="Proteomes" id="UP001501407">
    <property type="component" value="Unassembled WGS sequence"/>
</dbReference>
<keyword evidence="3" id="KW-0804">Transcription</keyword>
<sequence>MAITIRDVAARAAVSPATASRALTGTGSVDPATAARVRDAARELGYERNPWASSLRGGTTRKLAMIVPDLMNPFFAELVRSAQAYAHELGYLVLVAETDDDAGAELELLRSLSDRVDGSLICTPQTAESAQGRLVDEGPAVFLHRTSTLVPYVISDVALGVRLAVENLVALGHRRIAYLDGPAESWSAGLRRVAIAQAREEFPDVDIVTVGQVRARFEGGVAGGDLVIASGATAVLAYNDVVALGLLHRLARRGLRVPDDISIVGFDDVPAAAMASPALTTVAQPLAESARAGVDMLVALARGAQPADRAVVVLPPTLVVRESTAPPAAGLPRTGTDPV</sequence>
<feature type="domain" description="HTH lacI-type" evidence="4">
    <location>
        <begin position="3"/>
        <end position="57"/>
    </location>
</feature>
<dbReference type="PROSITE" id="PS50932">
    <property type="entry name" value="HTH_LACI_2"/>
    <property type="match status" value="1"/>
</dbReference>
<protein>
    <submittedName>
        <fullName evidence="5">LacI family DNA-binding transcriptional regulator</fullName>
    </submittedName>
</protein>
<proteinExistence type="predicted"/>
<evidence type="ECO:0000256" key="3">
    <source>
        <dbReference type="ARBA" id="ARBA00023163"/>
    </source>
</evidence>
<dbReference type="InterPro" id="IPR028082">
    <property type="entry name" value="Peripla_BP_I"/>
</dbReference>
<evidence type="ECO:0000256" key="1">
    <source>
        <dbReference type="ARBA" id="ARBA00023015"/>
    </source>
</evidence>
<reference evidence="6" key="1">
    <citation type="journal article" date="2019" name="Int. J. Syst. Evol. Microbiol.">
        <title>The Global Catalogue of Microorganisms (GCM) 10K type strain sequencing project: providing services to taxonomists for standard genome sequencing and annotation.</title>
        <authorList>
            <consortium name="The Broad Institute Genomics Platform"/>
            <consortium name="The Broad Institute Genome Sequencing Center for Infectious Disease"/>
            <person name="Wu L."/>
            <person name="Ma J."/>
        </authorList>
    </citation>
    <scope>NUCLEOTIDE SEQUENCE [LARGE SCALE GENOMIC DNA]</scope>
    <source>
        <strain evidence="6">JCM 18959</strain>
    </source>
</reference>
<accession>A0ABP9LY45</accession>
<dbReference type="InterPro" id="IPR000843">
    <property type="entry name" value="HTH_LacI"/>
</dbReference>
<dbReference type="PANTHER" id="PTHR30146:SF138">
    <property type="entry name" value="TRANSCRIPTIONAL REGULATORY PROTEIN"/>
    <property type="match status" value="1"/>
</dbReference>
<evidence type="ECO:0000256" key="2">
    <source>
        <dbReference type="ARBA" id="ARBA00023125"/>
    </source>
</evidence>
<dbReference type="CDD" id="cd06267">
    <property type="entry name" value="PBP1_LacI_sugar_binding-like"/>
    <property type="match status" value="1"/>
</dbReference>
<dbReference type="SMART" id="SM00354">
    <property type="entry name" value="HTH_LACI"/>
    <property type="match status" value="1"/>
</dbReference>
<dbReference type="Gene3D" id="3.40.50.2300">
    <property type="match status" value="2"/>
</dbReference>
<evidence type="ECO:0000313" key="5">
    <source>
        <dbReference type="EMBL" id="GAA5085560.1"/>
    </source>
</evidence>
<evidence type="ECO:0000313" key="6">
    <source>
        <dbReference type="Proteomes" id="UP001501407"/>
    </source>
</evidence>
<dbReference type="PROSITE" id="PS00356">
    <property type="entry name" value="HTH_LACI_1"/>
    <property type="match status" value="1"/>
</dbReference>
<dbReference type="Gene3D" id="1.10.260.40">
    <property type="entry name" value="lambda repressor-like DNA-binding domains"/>
    <property type="match status" value="1"/>
</dbReference>
<dbReference type="RefSeq" id="WP_194412340.1">
    <property type="nucleotide sequence ID" value="NZ_BAABKZ010000001.1"/>
</dbReference>
<dbReference type="EMBL" id="BAABKZ010000001">
    <property type="protein sequence ID" value="GAA5085560.1"/>
    <property type="molecule type" value="Genomic_DNA"/>
</dbReference>
<keyword evidence="2 5" id="KW-0238">DNA-binding</keyword>
<dbReference type="GO" id="GO:0003677">
    <property type="term" value="F:DNA binding"/>
    <property type="evidence" value="ECO:0007669"/>
    <property type="project" value="UniProtKB-KW"/>
</dbReference>
<dbReference type="SUPFAM" id="SSF47413">
    <property type="entry name" value="lambda repressor-like DNA-binding domains"/>
    <property type="match status" value="1"/>
</dbReference>
<dbReference type="SUPFAM" id="SSF53822">
    <property type="entry name" value="Periplasmic binding protein-like I"/>
    <property type="match status" value="1"/>
</dbReference>
<dbReference type="InterPro" id="IPR010982">
    <property type="entry name" value="Lambda_DNA-bd_dom_sf"/>
</dbReference>
<dbReference type="Pfam" id="PF00356">
    <property type="entry name" value="LacI"/>
    <property type="match status" value="1"/>
</dbReference>
<keyword evidence="6" id="KW-1185">Reference proteome</keyword>